<dbReference type="InterPro" id="IPR011059">
    <property type="entry name" value="Metal-dep_hydrolase_composite"/>
</dbReference>
<sequence>MNINKYILANICHPPEYGKVEFTNHALIGLDRSGIIQFLLKPTDATYQEKLKQAKKEERLIAFDDSKLILPGFIDLHIHAPQWPQAGVALDSPLYDWLDNCTFPLESKYSNPEFSKEVYNNLVDTLLAHGTTTALYFASANKNTSLSLAKICAKKGQRAFVGKVVMDNPDQTPDYYRDESSQAALLETEDFCKEVEKLAQNTLQGIYPVITPRFIPSCTDSTLKNLGELAQTHNYYVQSHCSESDWEDSYVFNRFGKSDAEMLKSFGLLGPRSIMAHCVKLDTTGANIFAETGTSIAHCPISNAYFANSVLPVAKFQRLGINIGLGSDISGGFSPSIYDNLRQAVIVSRLLEDGVDSSLPSEKRGKANSRITLAKAFWHATVGGGQALKLKLGLFKKDYSFDAQVIDLSTLPTYGGFDNQDSLWQKALYLTNSPSIKAVFVQGKKVYQNQL</sequence>
<dbReference type="Gene3D" id="3.20.20.140">
    <property type="entry name" value="Metal-dependent hydrolases"/>
    <property type="match status" value="1"/>
</dbReference>
<dbReference type="GO" id="GO:0008892">
    <property type="term" value="F:guanine deaminase activity"/>
    <property type="evidence" value="ECO:0007669"/>
    <property type="project" value="TreeGrafter"/>
</dbReference>
<keyword evidence="4" id="KW-0862">Zinc</keyword>
<dbReference type="EMBL" id="JAKHLF010000016">
    <property type="protein sequence ID" value="MCZ3845369.1"/>
    <property type="molecule type" value="Genomic_DNA"/>
</dbReference>
<protein>
    <submittedName>
        <fullName evidence="6">Amidohydrolase family protein</fullName>
    </submittedName>
</protein>
<dbReference type="GO" id="GO:0005829">
    <property type="term" value="C:cytosol"/>
    <property type="evidence" value="ECO:0007669"/>
    <property type="project" value="TreeGrafter"/>
</dbReference>
<dbReference type="Pfam" id="PF01979">
    <property type="entry name" value="Amidohydro_1"/>
    <property type="match status" value="1"/>
</dbReference>
<name>A0AAP3GXN5_9LACO</name>
<dbReference type="InterPro" id="IPR051607">
    <property type="entry name" value="Metallo-dep_hydrolases"/>
</dbReference>
<proteinExistence type="predicted"/>
<evidence type="ECO:0000259" key="5">
    <source>
        <dbReference type="Pfam" id="PF01979"/>
    </source>
</evidence>
<accession>A0AAP3GXN5</accession>
<dbReference type="InterPro" id="IPR032466">
    <property type="entry name" value="Metal_Hydrolase"/>
</dbReference>
<dbReference type="Gene3D" id="2.30.40.10">
    <property type="entry name" value="Urease, subunit C, domain 1"/>
    <property type="match status" value="1"/>
</dbReference>
<dbReference type="Proteomes" id="UP001213015">
    <property type="component" value="Unassembled WGS sequence"/>
</dbReference>
<keyword evidence="2" id="KW-0479">Metal-binding</keyword>
<dbReference type="GO" id="GO:0046098">
    <property type="term" value="P:guanine metabolic process"/>
    <property type="evidence" value="ECO:0007669"/>
    <property type="project" value="TreeGrafter"/>
</dbReference>
<evidence type="ECO:0000256" key="3">
    <source>
        <dbReference type="ARBA" id="ARBA00022801"/>
    </source>
</evidence>
<comment type="caution">
    <text evidence="6">The sequence shown here is derived from an EMBL/GenBank/DDBJ whole genome shotgun (WGS) entry which is preliminary data.</text>
</comment>
<keyword evidence="3" id="KW-0378">Hydrolase</keyword>
<dbReference type="AlphaFoldDB" id="A0AAP3GXN5"/>
<dbReference type="RefSeq" id="WP_006587139.1">
    <property type="nucleotide sequence ID" value="NZ_JAKHFC010000018.1"/>
</dbReference>
<dbReference type="PANTHER" id="PTHR11271">
    <property type="entry name" value="GUANINE DEAMINASE"/>
    <property type="match status" value="1"/>
</dbReference>
<dbReference type="GO" id="GO:0008270">
    <property type="term" value="F:zinc ion binding"/>
    <property type="evidence" value="ECO:0007669"/>
    <property type="project" value="TreeGrafter"/>
</dbReference>
<comment type="cofactor">
    <cofactor evidence="1">
        <name>Zn(2+)</name>
        <dbReference type="ChEBI" id="CHEBI:29105"/>
    </cofactor>
</comment>
<dbReference type="SUPFAM" id="SSF51556">
    <property type="entry name" value="Metallo-dependent hydrolases"/>
    <property type="match status" value="1"/>
</dbReference>
<evidence type="ECO:0000313" key="6">
    <source>
        <dbReference type="EMBL" id="MCZ3845369.1"/>
    </source>
</evidence>
<gene>
    <name evidence="6" type="ORF">L2422_07690</name>
</gene>
<evidence type="ECO:0000313" key="7">
    <source>
        <dbReference type="Proteomes" id="UP001213015"/>
    </source>
</evidence>
<evidence type="ECO:0000256" key="2">
    <source>
        <dbReference type="ARBA" id="ARBA00022723"/>
    </source>
</evidence>
<evidence type="ECO:0000256" key="1">
    <source>
        <dbReference type="ARBA" id="ARBA00001947"/>
    </source>
</evidence>
<dbReference type="PANTHER" id="PTHR11271:SF6">
    <property type="entry name" value="GUANINE DEAMINASE"/>
    <property type="match status" value="1"/>
</dbReference>
<organism evidence="6 7">
    <name type="scientific">Lactobacillus mulieris</name>
    <dbReference type="NCBI Taxonomy" id="2508708"/>
    <lineage>
        <taxon>Bacteria</taxon>
        <taxon>Bacillati</taxon>
        <taxon>Bacillota</taxon>
        <taxon>Bacilli</taxon>
        <taxon>Lactobacillales</taxon>
        <taxon>Lactobacillaceae</taxon>
        <taxon>Lactobacillus</taxon>
    </lineage>
</organism>
<evidence type="ECO:0000256" key="4">
    <source>
        <dbReference type="ARBA" id="ARBA00022833"/>
    </source>
</evidence>
<feature type="domain" description="Amidohydrolase-related" evidence="5">
    <location>
        <begin position="69"/>
        <end position="446"/>
    </location>
</feature>
<dbReference type="InterPro" id="IPR006680">
    <property type="entry name" value="Amidohydro-rel"/>
</dbReference>
<reference evidence="6" key="1">
    <citation type="submission" date="2022-01" db="EMBL/GenBank/DDBJ databases">
        <title>VMRC isolate genome collection.</title>
        <authorList>
            <person name="France M."/>
            <person name="Rutt L."/>
            <person name="Humphrys M."/>
            <person name="Ravel J."/>
        </authorList>
    </citation>
    <scope>NUCLEOTIDE SEQUENCE</scope>
    <source>
        <strain evidence="6">C0127B5</strain>
    </source>
</reference>